<evidence type="ECO:0000256" key="1">
    <source>
        <dbReference type="ARBA" id="ARBA00001966"/>
    </source>
</evidence>
<evidence type="ECO:0000313" key="10">
    <source>
        <dbReference type="Proteomes" id="UP000016608"/>
    </source>
</evidence>
<dbReference type="GO" id="GO:0046872">
    <property type="term" value="F:metal ion binding"/>
    <property type="evidence" value="ECO:0007669"/>
    <property type="project" value="UniProtKB-KW"/>
</dbReference>
<dbReference type="Gene3D" id="3.20.20.70">
    <property type="entry name" value="Aldolase class I"/>
    <property type="match status" value="1"/>
</dbReference>
<dbReference type="SMART" id="SM00729">
    <property type="entry name" value="Elp3"/>
    <property type="match status" value="1"/>
</dbReference>
<dbReference type="Proteomes" id="UP000016608">
    <property type="component" value="Unassembled WGS sequence"/>
</dbReference>
<dbReference type="InterPro" id="IPR000385">
    <property type="entry name" value="MoaA_NifB_PqqE_Fe-S-bd_CS"/>
</dbReference>
<comment type="similarity">
    <text evidence="7">Belongs to the radical SAM superfamily. Anaerobic sulfatase-maturating enzyme family.</text>
</comment>
<dbReference type="SFLD" id="SFLDG01386">
    <property type="entry name" value="main_SPASM_domain-containing"/>
    <property type="match status" value="2"/>
</dbReference>
<keyword evidence="10" id="KW-1185">Reference proteome</keyword>
<dbReference type="PATRIC" id="fig|1256908.3.peg.2283"/>
<dbReference type="GO" id="GO:0016491">
    <property type="term" value="F:oxidoreductase activity"/>
    <property type="evidence" value="ECO:0007669"/>
    <property type="project" value="InterPro"/>
</dbReference>
<feature type="domain" description="Radical SAM core" evidence="8">
    <location>
        <begin position="77"/>
        <end position="306"/>
    </location>
</feature>
<dbReference type="GO" id="GO:0032324">
    <property type="term" value="P:molybdopterin cofactor biosynthetic process"/>
    <property type="evidence" value="ECO:0007669"/>
    <property type="project" value="UniProtKB-ARBA"/>
</dbReference>
<dbReference type="SFLD" id="SFLDG01384">
    <property type="entry name" value="thioether_bond_formation_requi"/>
    <property type="match status" value="1"/>
</dbReference>
<keyword evidence="3" id="KW-0949">S-adenosyl-L-methionine</keyword>
<dbReference type="PANTHER" id="PTHR43273">
    <property type="entry name" value="ANAEROBIC SULFATASE-MATURATING ENZYME HOMOLOG ASLB-RELATED"/>
    <property type="match status" value="1"/>
</dbReference>
<dbReference type="SFLD" id="SFLDG01067">
    <property type="entry name" value="SPASM/twitch_domain_containing"/>
    <property type="match status" value="2"/>
</dbReference>
<gene>
    <name evidence="9" type="ORF">HMPREF0373_02482</name>
</gene>
<comment type="cofactor">
    <cofactor evidence="1">
        <name>[4Fe-4S] cluster</name>
        <dbReference type="ChEBI" id="CHEBI:49883"/>
    </cofactor>
</comment>
<dbReference type="InterPro" id="IPR058240">
    <property type="entry name" value="rSAM_sf"/>
</dbReference>
<dbReference type="HOGENOM" id="CLU_009273_2_0_9"/>
<evidence type="ECO:0000256" key="6">
    <source>
        <dbReference type="ARBA" id="ARBA00023014"/>
    </source>
</evidence>
<dbReference type="SUPFAM" id="SSF102114">
    <property type="entry name" value="Radical SAM enzymes"/>
    <property type="match status" value="1"/>
</dbReference>
<dbReference type="SFLD" id="SFLDS00029">
    <property type="entry name" value="Radical_SAM"/>
    <property type="match status" value="2"/>
</dbReference>
<dbReference type="InterPro" id="IPR006638">
    <property type="entry name" value="Elp3/MiaA/NifB-like_rSAM"/>
</dbReference>
<reference evidence="9 10" key="1">
    <citation type="submission" date="2013-06" db="EMBL/GenBank/DDBJ databases">
        <authorList>
            <person name="Weinstock G."/>
            <person name="Sodergren E."/>
            <person name="Lobos E.A."/>
            <person name="Fulton L."/>
            <person name="Fulton R."/>
            <person name="Courtney L."/>
            <person name="Fronick C."/>
            <person name="O'Laughlin M."/>
            <person name="Godfrey J."/>
            <person name="Wilson R.M."/>
            <person name="Miner T."/>
            <person name="Farmer C."/>
            <person name="Delehaunty K."/>
            <person name="Cordes M."/>
            <person name="Minx P."/>
            <person name="Tomlinson C."/>
            <person name="Chen J."/>
            <person name="Wollam A."/>
            <person name="Pepin K.H."/>
            <person name="Bhonagiri V."/>
            <person name="Zhang X."/>
            <person name="Warren W."/>
            <person name="Mitreva M."/>
            <person name="Mardis E.R."/>
            <person name="Wilson R.K."/>
        </authorList>
    </citation>
    <scope>NUCLEOTIDE SEQUENCE [LARGE SCALE GENOMIC DNA]</scope>
    <source>
        <strain evidence="9 10">ATCC 29099</strain>
    </source>
</reference>
<dbReference type="InterPro" id="IPR013785">
    <property type="entry name" value="Aldolase_TIM"/>
</dbReference>
<protein>
    <submittedName>
        <fullName evidence="9">Paired radical SAM protein 1</fullName>
    </submittedName>
</protein>
<keyword evidence="4" id="KW-0479">Metal-binding</keyword>
<dbReference type="Pfam" id="PF04055">
    <property type="entry name" value="Radical_SAM"/>
    <property type="match status" value="1"/>
</dbReference>
<name>U2PHX2_EUBRA</name>
<dbReference type="SFLD" id="SFLDG01072">
    <property type="entry name" value="dehydrogenase_like"/>
    <property type="match status" value="1"/>
</dbReference>
<sequence>MKLNYFNFKKMENQIMMTNDFGNFLFVSESEFKDILHGKIEPNSDIEKKLLDHKMIYRESDLEFSSTYMYDIRSLKQHVNMATSLHIFVVTTACNMNCVYCQANNGKKCSDLYMTADIAKKAVDIALESPTRYLTFEFQGGEPLLNFDIVKYIVEYTEEKNESHVINFNIVTNLTLFTEEMIEFFKEHKFGISTSLDGPEILHNKNRAFRNGQGTYAKVVESLQKLRAAGLYVGAIETTTRESLLYPKELARTYAKLGFESIFVRPLTPLGKATVNWEEIGYTPEEFIKFYKSVMMELIQINLEGSYIKEDHTAILLNRICGDFVNYMELRSPCGAGIGQLAYYADGNIFTCDEGRMLYEMGDATFCLGNVFESNYQNVINNGVCRTVCASSMLETLPSCCDCVYQPYCGTCPVVNYAGSADVIEKSPRGYRCKIYTGILDFIFEQFLKDEKIIMNVFDKWRC</sequence>
<accession>U2PHX2</accession>
<dbReference type="InterPro" id="IPR007197">
    <property type="entry name" value="rSAM"/>
</dbReference>
<evidence type="ECO:0000256" key="5">
    <source>
        <dbReference type="ARBA" id="ARBA00023004"/>
    </source>
</evidence>
<proteinExistence type="inferred from homology"/>
<organism evidence="9 10">
    <name type="scientific">Eubacterium ramulus ATCC 29099</name>
    <dbReference type="NCBI Taxonomy" id="1256908"/>
    <lineage>
        <taxon>Bacteria</taxon>
        <taxon>Bacillati</taxon>
        <taxon>Bacillota</taxon>
        <taxon>Clostridia</taxon>
        <taxon>Eubacteriales</taxon>
        <taxon>Eubacteriaceae</taxon>
        <taxon>Eubacterium</taxon>
    </lineage>
</organism>
<dbReference type="CDD" id="cd01335">
    <property type="entry name" value="Radical_SAM"/>
    <property type="match status" value="1"/>
</dbReference>
<keyword evidence="2" id="KW-0004">4Fe-4S</keyword>
<evidence type="ECO:0000256" key="3">
    <source>
        <dbReference type="ARBA" id="ARBA00022691"/>
    </source>
</evidence>
<dbReference type="GeneID" id="42785255"/>
<dbReference type="InterPro" id="IPR024023">
    <property type="entry name" value="rSAM_paired_HxsB"/>
</dbReference>
<dbReference type="GO" id="GO:0051539">
    <property type="term" value="F:4 iron, 4 sulfur cluster binding"/>
    <property type="evidence" value="ECO:0007669"/>
    <property type="project" value="UniProtKB-KW"/>
</dbReference>
<keyword evidence="5" id="KW-0408">Iron</keyword>
<dbReference type="NCBIfam" id="TIGR03978">
    <property type="entry name" value="rSAM_paired_1"/>
    <property type="match status" value="1"/>
</dbReference>
<dbReference type="InterPro" id="IPR023867">
    <property type="entry name" value="Sulphatase_maturase_rSAM"/>
</dbReference>
<evidence type="ECO:0000256" key="2">
    <source>
        <dbReference type="ARBA" id="ARBA00022485"/>
    </source>
</evidence>
<dbReference type="EMBL" id="AWVJ01000149">
    <property type="protein sequence ID" value="ERK43344.1"/>
    <property type="molecule type" value="Genomic_DNA"/>
</dbReference>
<keyword evidence="6" id="KW-0411">Iron-sulfur</keyword>
<dbReference type="PANTHER" id="PTHR43273:SF3">
    <property type="entry name" value="ANAEROBIC SULFATASE-MATURATING ENZYME HOMOLOG ASLB-RELATED"/>
    <property type="match status" value="1"/>
</dbReference>
<evidence type="ECO:0000256" key="4">
    <source>
        <dbReference type="ARBA" id="ARBA00022723"/>
    </source>
</evidence>
<comment type="caution">
    <text evidence="9">The sequence shown here is derived from an EMBL/GenBank/DDBJ whole genome shotgun (WGS) entry which is preliminary data.</text>
</comment>
<evidence type="ECO:0000259" key="8">
    <source>
        <dbReference type="PROSITE" id="PS51918"/>
    </source>
</evidence>
<dbReference type="PROSITE" id="PS51918">
    <property type="entry name" value="RADICAL_SAM"/>
    <property type="match status" value="1"/>
</dbReference>
<dbReference type="AlphaFoldDB" id="U2PHX2"/>
<dbReference type="eggNOG" id="COG0641">
    <property type="taxonomic scope" value="Bacteria"/>
</dbReference>
<dbReference type="RefSeq" id="WP_021737641.1">
    <property type="nucleotide sequence ID" value="NZ_KI271077.1"/>
</dbReference>
<evidence type="ECO:0000256" key="7">
    <source>
        <dbReference type="ARBA" id="ARBA00023601"/>
    </source>
</evidence>
<evidence type="ECO:0000313" key="9">
    <source>
        <dbReference type="EMBL" id="ERK43344.1"/>
    </source>
</evidence>
<dbReference type="PROSITE" id="PS01305">
    <property type="entry name" value="MOAA_NIFB_PQQE"/>
    <property type="match status" value="1"/>
</dbReference>